<dbReference type="InterPro" id="IPR019285">
    <property type="entry name" value="DUF2336"/>
</dbReference>
<evidence type="ECO:0008006" key="3">
    <source>
        <dbReference type="Google" id="ProtNLM"/>
    </source>
</evidence>
<accession>A0A1I6JW92</accession>
<organism evidence="1 2">
    <name type="scientific">Sphingomonas jatrophae</name>
    <dbReference type="NCBI Taxonomy" id="1166337"/>
    <lineage>
        <taxon>Bacteria</taxon>
        <taxon>Pseudomonadati</taxon>
        <taxon>Pseudomonadota</taxon>
        <taxon>Alphaproteobacteria</taxon>
        <taxon>Sphingomonadales</taxon>
        <taxon>Sphingomonadaceae</taxon>
        <taxon>Sphingomonas</taxon>
    </lineage>
</organism>
<sequence length="349" mass="36380">MAVPFRDLPSAAARLLADAAAAGVAARQRVQAAVADIALPGPARLSDYQRAAVSRMAEGILLDLEGALARGIAERLGEHAPPVLVERETPIALPVLERAGLPHDVELVALLLRRATEHRLGRRLRRTGGPGPLEAILGDADVEIARAAAAVLTAEARRYDGFHDAALPLVDLPGELLHRLVWSVAAALRIELVQRDDLPAAAVDRAAAAAAQALLAGHDEAAGFDGRALALVRTLDRAGRLEDDAVADFAEGGQVAVTVAALAHRAALDPAGAWEMALDPAGSRLAVLLRAAGLGGEGAGRILAAWLVHPRDIGEIGEDLASLSEADAREATRLWRLDPAFRAAIQALA</sequence>
<name>A0A1I6JW92_9SPHN</name>
<dbReference type="Proteomes" id="UP000198824">
    <property type="component" value="Unassembled WGS sequence"/>
</dbReference>
<dbReference type="OrthoDB" id="8194627at2"/>
<proteinExistence type="predicted"/>
<reference evidence="1 2" key="1">
    <citation type="submission" date="2016-10" db="EMBL/GenBank/DDBJ databases">
        <authorList>
            <person name="de Groot N.N."/>
        </authorList>
    </citation>
    <scope>NUCLEOTIDE SEQUENCE [LARGE SCALE GENOMIC DNA]</scope>
    <source>
        <strain evidence="1 2">S5-249</strain>
    </source>
</reference>
<dbReference type="STRING" id="1166337.SAMN05192580_0924"/>
<evidence type="ECO:0000313" key="1">
    <source>
        <dbReference type="EMBL" id="SFR82820.1"/>
    </source>
</evidence>
<gene>
    <name evidence="1" type="ORF">SAMN05192580_0924</name>
</gene>
<dbReference type="Pfam" id="PF10098">
    <property type="entry name" value="DUF2336"/>
    <property type="match status" value="1"/>
</dbReference>
<dbReference type="RefSeq" id="WP_093311391.1">
    <property type="nucleotide sequence ID" value="NZ_FOZG01000001.1"/>
</dbReference>
<keyword evidence="2" id="KW-1185">Reference proteome</keyword>
<protein>
    <recommendedName>
        <fullName evidence="3">DUF2336 domain-containing protein</fullName>
    </recommendedName>
</protein>
<dbReference type="EMBL" id="FOZG01000001">
    <property type="protein sequence ID" value="SFR82820.1"/>
    <property type="molecule type" value="Genomic_DNA"/>
</dbReference>
<evidence type="ECO:0000313" key="2">
    <source>
        <dbReference type="Proteomes" id="UP000198824"/>
    </source>
</evidence>
<dbReference type="AlphaFoldDB" id="A0A1I6JW92"/>